<comment type="caution">
    <text evidence="1">The sequence shown here is derived from an EMBL/GenBank/DDBJ whole genome shotgun (WGS) entry which is preliminary data.</text>
</comment>
<dbReference type="EMBL" id="BARS01033595">
    <property type="protein sequence ID" value="GAG27152.1"/>
    <property type="molecule type" value="Genomic_DNA"/>
</dbReference>
<name>X0WVC3_9ZZZZ</name>
<evidence type="ECO:0000313" key="1">
    <source>
        <dbReference type="EMBL" id="GAG27152.1"/>
    </source>
</evidence>
<protein>
    <submittedName>
        <fullName evidence="1">Uncharacterized protein</fullName>
    </submittedName>
</protein>
<organism evidence="1">
    <name type="scientific">marine sediment metagenome</name>
    <dbReference type="NCBI Taxonomy" id="412755"/>
    <lineage>
        <taxon>unclassified sequences</taxon>
        <taxon>metagenomes</taxon>
        <taxon>ecological metagenomes</taxon>
    </lineage>
</organism>
<proteinExistence type="predicted"/>
<accession>X0WVC3</accession>
<dbReference type="AlphaFoldDB" id="X0WVC3"/>
<reference evidence="1" key="1">
    <citation type="journal article" date="2014" name="Front. Microbiol.">
        <title>High frequency of phylogenetically diverse reductive dehalogenase-homologous genes in deep subseafloor sedimentary metagenomes.</title>
        <authorList>
            <person name="Kawai M."/>
            <person name="Futagami T."/>
            <person name="Toyoda A."/>
            <person name="Takaki Y."/>
            <person name="Nishi S."/>
            <person name="Hori S."/>
            <person name="Arai W."/>
            <person name="Tsubouchi T."/>
            <person name="Morono Y."/>
            <person name="Uchiyama I."/>
            <person name="Ito T."/>
            <person name="Fujiyama A."/>
            <person name="Inagaki F."/>
            <person name="Takami H."/>
        </authorList>
    </citation>
    <scope>NUCLEOTIDE SEQUENCE</scope>
    <source>
        <strain evidence="1">Expedition CK06-06</strain>
    </source>
</reference>
<feature type="non-terminal residue" evidence="1">
    <location>
        <position position="32"/>
    </location>
</feature>
<sequence length="32" mass="3323">MSVAGKLGVSAGYRCECGTSGNVYSSLRLRLS</sequence>
<gene>
    <name evidence="1" type="ORF">S01H1_52007</name>
</gene>